<proteinExistence type="predicted"/>
<accession>A0ACB8UU24</accession>
<dbReference type="EMBL" id="JALBCA010000070">
    <property type="protein sequence ID" value="KAI2384618.1"/>
    <property type="molecule type" value="Genomic_DNA"/>
</dbReference>
<protein>
    <submittedName>
        <fullName evidence="1">Uncharacterized protein</fullName>
    </submittedName>
</protein>
<organism evidence="1">
    <name type="scientific">Ophidiomyces ophidiicola</name>
    <dbReference type="NCBI Taxonomy" id="1387563"/>
    <lineage>
        <taxon>Eukaryota</taxon>
        <taxon>Fungi</taxon>
        <taxon>Dikarya</taxon>
        <taxon>Ascomycota</taxon>
        <taxon>Pezizomycotina</taxon>
        <taxon>Eurotiomycetes</taxon>
        <taxon>Eurotiomycetidae</taxon>
        <taxon>Onygenales</taxon>
        <taxon>Onygenaceae</taxon>
        <taxon>Ophidiomyces</taxon>
    </lineage>
</organism>
<comment type="caution">
    <text evidence="1">The sequence shown here is derived from an EMBL/GenBank/DDBJ whole genome shotgun (WGS) entry which is preliminary data.</text>
</comment>
<gene>
    <name evidence="1" type="ORF">LOY88_004570</name>
</gene>
<sequence length="507" mass="57789">MLSYANVLLLALGAGVLHLGYRYILSYLEEARIRKLEHTEDVPEAPMQGLFGWKTSLLMLQSKNKNVFLEENVLRYEMLGDTYSTDIFMRTYVDTRDPENIKAILSTQFEQFSLGGTRAAAFLPMLGEGIFTHIYGGGPKGEPWRHSRATLRPQFARQQIQDLEKLEQFVQRLIAEIPSNETCDLQELFFRFTLDTATDFLFGESVNSLSRNSGPAEAQFYRDFTRGTEICMLRTLLGDLYFLQKDGREFKRISQFVQAYIDRFTQSALQLHASGKPTSHDAGGNYIFLEEISKSIKDPIKLRSELLNILLAGRDTTASVLAICFHQLARHKDVWDQLRAEIIQNIGNRPPTYEDIKSFTYLRYVLNETLRLFPVVPWNGREAVVTTTLPRGGGPDGKSKVLIKKGTYVIYSTWGLHRSTFYGEDTNEFKPSRWEGLRPGWNYIPFNGGPRICLGQQYALIEASYVIIRLLQTFKDIENRDPVLHFIENITLTLSSATGTKVALTPA</sequence>
<name>A0ACB8UU24_9EURO</name>
<evidence type="ECO:0000313" key="1">
    <source>
        <dbReference type="EMBL" id="KAI2384618.1"/>
    </source>
</evidence>
<reference evidence="1" key="1">
    <citation type="journal article" date="2022" name="bioRxiv">
        <title>Population genetic analysis of Ophidiomyces ophidiicola, the causative agent of snake fungal disease, indicates recent introductions to the USA.</title>
        <authorList>
            <person name="Ladner J.T."/>
            <person name="Palmer J.M."/>
            <person name="Ettinger C.L."/>
            <person name="Stajich J.E."/>
            <person name="Farrell T.M."/>
            <person name="Glorioso B.M."/>
            <person name="Lawson B."/>
            <person name="Price S.J."/>
            <person name="Stengle A.G."/>
            <person name="Grear D.A."/>
            <person name="Lorch J.M."/>
        </authorList>
    </citation>
    <scope>NUCLEOTIDE SEQUENCE</scope>
    <source>
        <strain evidence="1">NWHC 24266-5</strain>
    </source>
</reference>